<evidence type="ECO:0000256" key="4">
    <source>
        <dbReference type="ARBA" id="ARBA00023136"/>
    </source>
</evidence>
<dbReference type="Pfam" id="PF02485">
    <property type="entry name" value="Branch"/>
    <property type="match status" value="1"/>
</dbReference>
<keyword evidence="2" id="KW-0328">Glycosyltransferase</keyword>
<name>A0AAD5W8J0_9POAL</name>
<comment type="subcellular location">
    <subcellularLocation>
        <location evidence="1">Membrane</location>
        <topology evidence="1">Single-pass type II membrane protein</topology>
    </subcellularLocation>
</comment>
<feature type="transmembrane region" description="Helical" evidence="6">
    <location>
        <begin position="48"/>
        <end position="69"/>
    </location>
</feature>
<accession>A0AAD5W8J0</accession>
<protein>
    <recommendedName>
        <fullName evidence="9">Glycosyltransferase family 14</fullName>
    </recommendedName>
</protein>
<evidence type="ECO:0000256" key="5">
    <source>
        <dbReference type="ARBA" id="ARBA00023180"/>
    </source>
</evidence>
<dbReference type="GO" id="GO:0015020">
    <property type="term" value="F:glucuronosyltransferase activity"/>
    <property type="evidence" value="ECO:0007669"/>
    <property type="project" value="InterPro"/>
</dbReference>
<comment type="caution">
    <text evidence="7">The sequence shown here is derived from an EMBL/GenBank/DDBJ whole genome shotgun (WGS) entry which is preliminary data.</text>
</comment>
<dbReference type="GO" id="GO:0016020">
    <property type="term" value="C:membrane"/>
    <property type="evidence" value="ECO:0007669"/>
    <property type="project" value="UniProtKB-SubCell"/>
</dbReference>
<dbReference type="Proteomes" id="UP001210211">
    <property type="component" value="Unassembled WGS sequence"/>
</dbReference>
<keyword evidence="6" id="KW-0812">Transmembrane</keyword>
<evidence type="ECO:0000313" key="7">
    <source>
        <dbReference type="EMBL" id="KAJ3684205.1"/>
    </source>
</evidence>
<keyword evidence="4 6" id="KW-0472">Membrane</keyword>
<evidence type="ECO:0000256" key="3">
    <source>
        <dbReference type="ARBA" id="ARBA00022679"/>
    </source>
</evidence>
<dbReference type="AlphaFoldDB" id="A0AAD5W8J0"/>
<dbReference type="PANTHER" id="PTHR45719:SF3">
    <property type="entry name" value="BETA-GLUCURONOSYLTRANSFERASE GLCAT14A"/>
    <property type="match status" value="1"/>
</dbReference>
<evidence type="ECO:0000256" key="1">
    <source>
        <dbReference type="ARBA" id="ARBA00004606"/>
    </source>
</evidence>
<proteinExistence type="predicted"/>
<dbReference type="InterPro" id="IPR044610">
    <property type="entry name" value="GLCAT14A/B/C"/>
</dbReference>
<keyword evidence="5" id="KW-0325">Glycoprotein</keyword>
<reference evidence="7 8" key="1">
    <citation type="journal article" date="2022" name="Cell">
        <title>Repeat-based holocentromeres influence genome architecture and karyotype evolution.</title>
        <authorList>
            <person name="Hofstatter P.G."/>
            <person name="Thangavel G."/>
            <person name="Lux T."/>
            <person name="Neumann P."/>
            <person name="Vondrak T."/>
            <person name="Novak P."/>
            <person name="Zhang M."/>
            <person name="Costa L."/>
            <person name="Castellani M."/>
            <person name="Scott A."/>
            <person name="Toegelov H."/>
            <person name="Fuchs J."/>
            <person name="Mata-Sucre Y."/>
            <person name="Dias Y."/>
            <person name="Vanzela A.L.L."/>
            <person name="Huettel B."/>
            <person name="Almeida C.C.S."/>
            <person name="Simkova H."/>
            <person name="Souza G."/>
            <person name="Pedrosa-Harand A."/>
            <person name="Macas J."/>
            <person name="Mayer K.F.X."/>
            <person name="Houben A."/>
            <person name="Marques A."/>
        </authorList>
    </citation>
    <scope>NUCLEOTIDE SEQUENCE [LARGE SCALE GENOMIC DNA]</scope>
    <source>
        <strain evidence="7">RhyTen1mFocal</strain>
    </source>
</reference>
<evidence type="ECO:0000256" key="2">
    <source>
        <dbReference type="ARBA" id="ARBA00022676"/>
    </source>
</evidence>
<evidence type="ECO:0000313" key="8">
    <source>
        <dbReference type="Proteomes" id="UP001210211"/>
    </source>
</evidence>
<dbReference type="PANTHER" id="PTHR45719">
    <property type="entry name" value="GLYCOSYLTRANSFERASE"/>
    <property type="match status" value="1"/>
</dbReference>
<keyword evidence="6" id="KW-1133">Transmembrane helix</keyword>
<keyword evidence="3" id="KW-0808">Transferase</keyword>
<evidence type="ECO:0008006" key="9">
    <source>
        <dbReference type="Google" id="ProtNLM"/>
    </source>
</evidence>
<evidence type="ECO:0000256" key="6">
    <source>
        <dbReference type="SAM" id="Phobius"/>
    </source>
</evidence>
<keyword evidence="8" id="KW-1185">Reference proteome</keyword>
<organism evidence="7 8">
    <name type="scientific">Rhynchospora tenuis</name>
    <dbReference type="NCBI Taxonomy" id="198213"/>
    <lineage>
        <taxon>Eukaryota</taxon>
        <taxon>Viridiplantae</taxon>
        <taxon>Streptophyta</taxon>
        <taxon>Embryophyta</taxon>
        <taxon>Tracheophyta</taxon>
        <taxon>Spermatophyta</taxon>
        <taxon>Magnoliopsida</taxon>
        <taxon>Liliopsida</taxon>
        <taxon>Poales</taxon>
        <taxon>Cyperaceae</taxon>
        <taxon>Cyperoideae</taxon>
        <taxon>Rhynchosporeae</taxon>
        <taxon>Rhynchospora</taxon>
    </lineage>
</organism>
<gene>
    <name evidence="7" type="ORF">LUZ61_013369</name>
</gene>
<dbReference type="InterPro" id="IPR003406">
    <property type="entry name" value="Glyco_trans_14"/>
</dbReference>
<dbReference type="EMBL" id="JAMRDG010000002">
    <property type="protein sequence ID" value="KAJ3684205.1"/>
    <property type="molecule type" value="Genomic_DNA"/>
</dbReference>
<sequence>MRQEHKNPQKENNKQTKPVSHFTLAMAMKSLLSRGISSPPSRPFERKWILPVSLLLTLPLLLLLFFYSLSPFPFLLSFPTFASSPPSSSLFIESKLRVSSPSSLSSPPRLAYLISGSIGDGLMLQRTLLALYHPGNSYIVHLDREAPQEERDALKVFVENHPLFEQVGNVKMITKANLITYRGPTMVANTLHAAAILISDGREWDWFINLSASDYPLVTQDDLLYAFSKIPRDLNFIDHTSNIGWKEFQRAKPVIVDPGLYMSKKADVFWIPQRRSVPTAFKLFTGSAWMALSRPFVDYCIWGWDNLPRTILMYYANFLSSPEGYFHTVVCNSKEFQNTTVNHDLHFISWDNPPKQHPHHLTVSDFSRMVTSNAPFARKFRSNDPVLDQVDSDLLLRGPGMIVPGGWCAGEKTAKNATDSSGSDPCLVVGNVTHLQPGPGAERLERLIKSLLLEENFRPRQCK</sequence>